<dbReference type="AlphaFoldDB" id="X1QPN2"/>
<sequence>TAEASEQEFTQKFRDYGVEVVEFTQAEYDNFRAVAAADVWPALTPIIGKALLDEAVAAIGGG</sequence>
<dbReference type="EMBL" id="BARV01041672">
    <property type="protein sequence ID" value="GAI52930.1"/>
    <property type="molecule type" value="Genomic_DNA"/>
</dbReference>
<dbReference type="InterPro" id="IPR038404">
    <property type="entry name" value="TRAP_DctP_sf"/>
</dbReference>
<comment type="caution">
    <text evidence="1">The sequence shown here is derived from an EMBL/GenBank/DDBJ whole genome shotgun (WGS) entry which is preliminary data.</text>
</comment>
<proteinExistence type="predicted"/>
<feature type="non-terminal residue" evidence="1">
    <location>
        <position position="1"/>
    </location>
</feature>
<dbReference type="Gene3D" id="3.40.190.170">
    <property type="entry name" value="Bacterial extracellular solute-binding protein, family 7"/>
    <property type="match status" value="1"/>
</dbReference>
<evidence type="ECO:0000313" key="1">
    <source>
        <dbReference type="EMBL" id="GAI52930.1"/>
    </source>
</evidence>
<protein>
    <submittedName>
        <fullName evidence="1">Uncharacterized protein</fullName>
    </submittedName>
</protein>
<organism evidence="1">
    <name type="scientific">marine sediment metagenome</name>
    <dbReference type="NCBI Taxonomy" id="412755"/>
    <lineage>
        <taxon>unclassified sequences</taxon>
        <taxon>metagenomes</taxon>
        <taxon>ecological metagenomes</taxon>
    </lineage>
</organism>
<gene>
    <name evidence="1" type="ORF">S06H3_62978</name>
</gene>
<accession>X1QPN2</accession>
<reference evidence="1" key="1">
    <citation type="journal article" date="2014" name="Front. Microbiol.">
        <title>High frequency of phylogenetically diverse reductive dehalogenase-homologous genes in deep subseafloor sedimentary metagenomes.</title>
        <authorList>
            <person name="Kawai M."/>
            <person name="Futagami T."/>
            <person name="Toyoda A."/>
            <person name="Takaki Y."/>
            <person name="Nishi S."/>
            <person name="Hori S."/>
            <person name="Arai W."/>
            <person name="Tsubouchi T."/>
            <person name="Morono Y."/>
            <person name="Uchiyama I."/>
            <person name="Ito T."/>
            <person name="Fujiyama A."/>
            <person name="Inagaki F."/>
            <person name="Takami H."/>
        </authorList>
    </citation>
    <scope>NUCLEOTIDE SEQUENCE</scope>
    <source>
        <strain evidence="1">Expedition CK06-06</strain>
    </source>
</reference>
<name>X1QPN2_9ZZZZ</name>